<evidence type="ECO:0000313" key="3">
    <source>
        <dbReference type="Proteomes" id="UP000325161"/>
    </source>
</evidence>
<sequence>MFKAGAVYSYSDDDISKSTAIVQNVQKDRIPEANIIASLLKALVLYPYNRSIYVLLLQHGGGDQGRLDAAVSYFGLASLDEEKKRLFDAKRNGVDLSTLAALNANLPALKQYAQDIGMTAFEEEAKVLHEDAAEKAFAARIEALDLNTVADFRSHLLALRDYAKEINYLGYKENLAAASEAVKLKDFKKQAASYPLATPADCDQNLPVLAEYARKIGFEDFLTWAADVRKLAEKKSASKQKVPAKPRISPDRAAAKPKEIVIGVAVIGLLLVLGYQTISYFSTGEQPAASVADYRPTYNTGSQPAPSSTTVAQNTASVQSATPAQSTARPFAPVAATGSNRVQRPLSNAALQAISEGFVDIKDPEVQACTDAKVAHFRVMAGEEALLRFDMYNEFAVECGFNI</sequence>
<feature type="region of interest" description="Disordered" evidence="1">
    <location>
        <begin position="295"/>
        <end position="328"/>
    </location>
</feature>
<dbReference type="OrthoDB" id="672953at28216"/>
<organism evidence="2 3">
    <name type="scientific">Pigmentiphaga aceris</name>
    <dbReference type="NCBI Taxonomy" id="1940612"/>
    <lineage>
        <taxon>Bacteria</taxon>
        <taxon>Pseudomonadati</taxon>
        <taxon>Pseudomonadota</taxon>
        <taxon>Betaproteobacteria</taxon>
        <taxon>Burkholderiales</taxon>
        <taxon>Alcaligenaceae</taxon>
        <taxon>Pigmentiphaga</taxon>
    </lineage>
</organism>
<gene>
    <name evidence="2" type="ORF">FXN63_08745</name>
</gene>
<dbReference type="EMBL" id="CP043046">
    <property type="protein sequence ID" value="QEI05921.1"/>
    <property type="molecule type" value="Genomic_DNA"/>
</dbReference>
<proteinExistence type="predicted"/>
<dbReference type="KEGG" id="pacr:FXN63_08745"/>
<dbReference type="Proteomes" id="UP000325161">
    <property type="component" value="Chromosome"/>
</dbReference>
<evidence type="ECO:0000313" key="2">
    <source>
        <dbReference type="EMBL" id="QEI05921.1"/>
    </source>
</evidence>
<protein>
    <submittedName>
        <fullName evidence="2">Uncharacterized protein</fullName>
    </submittedName>
</protein>
<keyword evidence="3" id="KW-1185">Reference proteome</keyword>
<feature type="compositionally biased region" description="Polar residues" evidence="1">
    <location>
        <begin position="297"/>
        <end position="328"/>
    </location>
</feature>
<dbReference type="AlphaFoldDB" id="A0A5C0AZA6"/>
<reference evidence="2 3" key="1">
    <citation type="submission" date="2019-08" db="EMBL/GenBank/DDBJ databases">
        <title>Amphibian skin-associated Pigmentiphaga: genome sequence and occurrence across geography and hosts.</title>
        <authorList>
            <person name="Bletz M.C."/>
            <person name="Bunk B."/>
            <person name="Sproeer C."/>
            <person name="Biwer P."/>
            <person name="Reiter S."/>
            <person name="Rabemananjara F.C.E."/>
            <person name="Schulz S."/>
            <person name="Overmann J."/>
            <person name="Vences M."/>
        </authorList>
    </citation>
    <scope>NUCLEOTIDE SEQUENCE [LARGE SCALE GENOMIC DNA]</scope>
    <source>
        <strain evidence="2 3">Mada1488</strain>
    </source>
</reference>
<evidence type="ECO:0000256" key="1">
    <source>
        <dbReference type="SAM" id="MobiDB-lite"/>
    </source>
</evidence>
<name>A0A5C0AZA6_9BURK</name>
<accession>A0A5C0AZA6</accession>